<dbReference type="AlphaFoldDB" id="A0A3E1NJ98"/>
<reference evidence="1 2" key="1">
    <citation type="submission" date="2018-08" db="EMBL/GenBank/DDBJ databases">
        <title>Chitinophagaceae sp. K23C18032701, a novel bacterium isolated from forest soil.</title>
        <authorList>
            <person name="Wang C."/>
        </authorList>
    </citation>
    <scope>NUCLEOTIDE SEQUENCE [LARGE SCALE GENOMIC DNA]</scope>
    <source>
        <strain evidence="1 2">K23C18032701</strain>
    </source>
</reference>
<dbReference type="EMBL" id="QTJU01000004">
    <property type="protein sequence ID" value="RFM27858.1"/>
    <property type="molecule type" value="Genomic_DNA"/>
</dbReference>
<protein>
    <recommendedName>
        <fullName evidence="3">Tail fiber domain-containing protein</fullName>
    </recommendedName>
</protein>
<dbReference type="Pfam" id="PF19264">
    <property type="entry name" value="DUF5907"/>
    <property type="match status" value="1"/>
</dbReference>
<comment type="caution">
    <text evidence="1">The sequence shown here is derived from an EMBL/GenBank/DDBJ whole genome shotgun (WGS) entry which is preliminary data.</text>
</comment>
<dbReference type="Proteomes" id="UP000261284">
    <property type="component" value="Unassembled WGS sequence"/>
</dbReference>
<evidence type="ECO:0000313" key="1">
    <source>
        <dbReference type="EMBL" id="RFM27858.1"/>
    </source>
</evidence>
<proteinExistence type="predicted"/>
<gene>
    <name evidence="1" type="ORF">DXN05_14280</name>
</gene>
<keyword evidence="2" id="KW-1185">Reference proteome</keyword>
<evidence type="ECO:0000313" key="2">
    <source>
        <dbReference type="Proteomes" id="UP000261284"/>
    </source>
</evidence>
<accession>A0A3E1NJ98</accession>
<sequence length="661" mass="68600">MRIFSLYFFCLTAFVFLNLTVLHAQLKLGTNPVSIHKSSVLELESSNQGLLLSRIADTTLAPLTTAPDGMIIYLTADNSLRLRKAGHWQKIADGLNFWELAGAAGGDLTGTYPNPTIKPGAVTYAKIQDVSANGRLLGRYTTGAGTMQEIMLGAGLALNNTTGQLTASGLGGTVTSVGSGYGLLGGPITTTGTLLVDSATLSAYYLRRKDSTAAYVTPYFLINNYATIAGLNTKVNIADTAAMLGNYVRVQRFLDSLTAHRTTLATKVNIADTAAMLTNYVRAQRLADTSTTLRALIATKGGGTVTSVGSGYGLTGGPITTTGTLIVDSAALSSYYLRRRDSAVNYVTPYFLGSNYATLTNLAAKVNIADTAAMLSNYMRVQRFMDSLTAHRATLATKVNSSDTAAMLTNYVRAQRLADTSTSLRALIATKGGGSVTSVGSGYGLTGGPVTTTGTITADTSATALSGYYLRRKDSVVNYVTPTSLHNGYWALGGNSVSSTQNLGTTTAFDLPFITGNTEQMRLTSGGSLGIGTTAPAAKLDVRGTFKLGTNGSVLSNIIKGTYTTTAAISIPGGGGYGSPATDITFPVTNAAIGSVVSVSPTAAMPTGVSIAYAYVSSTGNVTIRLVNASMNTTTLLGILVGQPQPQTLPSGSVFNVVVTQ</sequence>
<dbReference type="OrthoDB" id="660074at2"/>
<dbReference type="InterPro" id="IPR045571">
    <property type="entry name" value="DUF5907"/>
</dbReference>
<dbReference type="RefSeq" id="WP_116847934.1">
    <property type="nucleotide sequence ID" value="NZ_QTJU01000004.1"/>
</dbReference>
<name>A0A3E1NJ98_9BACT</name>
<organism evidence="1 2">
    <name type="scientific">Deminuibacter soli</name>
    <dbReference type="NCBI Taxonomy" id="2291815"/>
    <lineage>
        <taxon>Bacteria</taxon>
        <taxon>Pseudomonadati</taxon>
        <taxon>Bacteroidota</taxon>
        <taxon>Chitinophagia</taxon>
        <taxon>Chitinophagales</taxon>
        <taxon>Chitinophagaceae</taxon>
        <taxon>Deminuibacter</taxon>
    </lineage>
</organism>
<evidence type="ECO:0008006" key="3">
    <source>
        <dbReference type="Google" id="ProtNLM"/>
    </source>
</evidence>